<evidence type="ECO:0000313" key="2">
    <source>
        <dbReference type="EMBL" id="QKV17736.1"/>
    </source>
</evidence>
<evidence type="ECO:0000313" key="3">
    <source>
        <dbReference type="Proteomes" id="UP000509367"/>
    </source>
</evidence>
<dbReference type="RefSeq" id="WP_175275633.1">
    <property type="nucleotide sequence ID" value="NZ_CP054836.1"/>
</dbReference>
<proteinExistence type="predicted"/>
<dbReference type="AlphaFoldDB" id="A0A6N1V9W1"/>
<dbReference type="EMBL" id="CP054836">
    <property type="protein sequence ID" value="QKV17736.1"/>
    <property type="molecule type" value="Genomic_DNA"/>
</dbReference>
<dbReference type="Proteomes" id="UP000509367">
    <property type="component" value="Chromosome"/>
</dbReference>
<accession>A0A6N1V9W1</accession>
<organism evidence="2 3">
    <name type="scientific">Oricola thermophila</name>
    <dbReference type="NCBI Taxonomy" id="2742145"/>
    <lineage>
        <taxon>Bacteria</taxon>
        <taxon>Pseudomonadati</taxon>
        <taxon>Pseudomonadota</taxon>
        <taxon>Alphaproteobacteria</taxon>
        <taxon>Hyphomicrobiales</taxon>
        <taxon>Ahrensiaceae</taxon>
        <taxon>Oricola</taxon>
    </lineage>
</organism>
<dbReference type="KEGG" id="orm:HTY61_04260"/>
<keyword evidence="1" id="KW-0472">Membrane</keyword>
<reference evidence="2 3" key="1">
    <citation type="submission" date="2020-06" db="EMBL/GenBank/DDBJ databases">
        <title>Oricola thermophila sp. nov. isolated from a tidal sediments.</title>
        <authorList>
            <person name="Kwon K.K."/>
            <person name="Yang S.-H."/>
            <person name="Park M.-J."/>
        </authorList>
    </citation>
    <scope>NUCLEOTIDE SEQUENCE [LARGE SCALE GENOMIC DNA]</scope>
    <source>
        <strain evidence="2 3">MEBiC13590</strain>
    </source>
</reference>
<keyword evidence="3" id="KW-1185">Reference proteome</keyword>
<evidence type="ECO:0000256" key="1">
    <source>
        <dbReference type="SAM" id="Phobius"/>
    </source>
</evidence>
<gene>
    <name evidence="2" type="ORF">HTY61_04260</name>
</gene>
<name>A0A6N1V9W1_9HYPH</name>
<keyword evidence="1" id="KW-0812">Transmembrane</keyword>
<feature type="transmembrane region" description="Helical" evidence="1">
    <location>
        <begin position="35"/>
        <end position="66"/>
    </location>
</feature>
<keyword evidence="1" id="KW-1133">Transmembrane helix</keyword>
<protein>
    <submittedName>
        <fullName evidence="2">Uncharacterized protein</fullName>
    </submittedName>
</protein>
<sequence length="93" mass="10815">MSEETEQATKRFPTRSTIRVLNRTMPVPNSRRGRIALGLLLVAGGIVGFLPVFGFWMLPLGILVLAHDLRRVRRWRRKAILRWSRRGQEKHRG</sequence>